<dbReference type="Proteomes" id="UP000525329">
    <property type="component" value="Unassembled WGS sequence"/>
</dbReference>
<dbReference type="SUPFAM" id="SSF89447">
    <property type="entry name" value="AbrB/MazE/MraZ-like"/>
    <property type="match status" value="1"/>
</dbReference>
<sequence length="95" mass="11409">MREKISTLSLINSYTKRLKQKLIDHTTSYKLDKVVRILTPLTRKYYSHLNGKTIIGNQRPDFKVRYKNTWNKQFNYFDMLSEINQNLIKVNQLSL</sequence>
<protein>
    <submittedName>
        <fullName evidence="1">Uncharacterized protein</fullName>
    </submittedName>
</protein>
<evidence type="ECO:0000313" key="2">
    <source>
        <dbReference type="Proteomes" id="UP000525329"/>
    </source>
</evidence>
<dbReference type="AlphaFoldDB" id="A0A853G1Y9"/>
<comment type="caution">
    <text evidence="1">The sequence shown here is derived from an EMBL/GenBank/DDBJ whole genome shotgun (WGS) entry which is preliminary data.</text>
</comment>
<dbReference type="InterPro" id="IPR037914">
    <property type="entry name" value="SpoVT-AbrB_sf"/>
</dbReference>
<gene>
    <name evidence="1" type="ORF">H0A74_02370</name>
</gene>
<reference evidence="1 2" key="1">
    <citation type="submission" date="2020-05" db="EMBL/GenBank/DDBJ databases">
        <title>Horizontal transmission and recombination maintain forever young bacterial symbiont genomes.</title>
        <authorList>
            <person name="Russell S.L."/>
            <person name="Pepper-Tunick E."/>
            <person name="Svedberg J."/>
            <person name="Byrne A."/>
            <person name="Ruelas Castillo J."/>
            <person name="Vollmers C."/>
            <person name="Beinart R.A."/>
            <person name="Corbett-Detig R."/>
        </authorList>
    </citation>
    <scope>NUCLEOTIDE SEQUENCE [LARGE SCALE GENOMIC DNA]</scope>
    <source>
        <strain evidence="1">Monterey_2004</strain>
    </source>
</reference>
<organism evidence="1 2">
    <name type="scientific">Candidatus Vesicomyosocius endoextente</name>
    <dbReference type="NCBI Taxonomy" id="2738853"/>
    <lineage>
        <taxon>Bacteria</taxon>
        <taxon>Pseudomonadati</taxon>
        <taxon>Pseudomonadota</taxon>
        <taxon>Gammaproteobacteria</taxon>
        <taxon>Candidatus Pseudothioglobaceae</taxon>
        <taxon>Candidatus Vesicomyidisocius</taxon>
    </lineage>
</organism>
<dbReference type="EMBL" id="JACCHU010000001">
    <property type="protein sequence ID" value="NYT52405.1"/>
    <property type="molecule type" value="Genomic_DNA"/>
</dbReference>
<proteinExistence type="predicted"/>
<accession>A0A853G1Y9</accession>
<name>A0A853G1Y9_9GAMM</name>
<evidence type="ECO:0000313" key="1">
    <source>
        <dbReference type="EMBL" id="NYT52405.1"/>
    </source>
</evidence>